<comment type="caution">
    <text evidence="2">The sequence shown here is derived from an EMBL/GenBank/DDBJ whole genome shotgun (WGS) entry which is preliminary data.</text>
</comment>
<dbReference type="SUPFAM" id="SSF50370">
    <property type="entry name" value="Ricin B-like lectins"/>
    <property type="match status" value="1"/>
</dbReference>
<evidence type="ECO:0000313" key="3">
    <source>
        <dbReference type="Proteomes" id="UP000663853"/>
    </source>
</evidence>
<protein>
    <recommendedName>
        <fullName evidence="1">Ricin B lectin domain-containing protein</fullName>
    </recommendedName>
</protein>
<proteinExistence type="predicted"/>
<organism evidence="2 3">
    <name type="scientific">Rhizoctonia solani</name>
    <dbReference type="NCBI Taxonomy" id="456999"/>
    <lineage>
        <taxon>Eukaryota</taxon>
        <taxon>Fungi</taxon>
        <taxon>Dikarya</taxon>
        <taxon>Basidiomycota</taxon>
        <taxon>Agaricomycotina</taxon>
        <taxon>Agaricomycetes</taxon>
        <taxon>Cantharellales</taxon>
        <taxon>Ceratobasidiaceae</taxon>
        <taxon>Rhizoctonia</taxon>
    </lineage>
</organism>
<accession>A0A8H2XAZ0</accession>
<gene>
    <name evidence="2" type="ORF">RDB_LOCUS8629</name>
</gene>
<name>A0A8H2XAZ0_9AGAM</name>
<evidence type="ECO:0000259" key="1">
    <source>
        <dbReference type="Pfam" id="PF14200"/>
    </source>
</evidence>
<sequence>MKPGTYRIVNIVSDTAITKTESGIVGWRREAGNRQLWFAQPSGKGYQFKNVASGGYLAISSTTDNKNKLYCGGYPTTWMLVSNPEYTGNDTYGIIMGDTDRILDLSNWGDRADGTVIFAVSHTQFTGGPKCRVWIFERISDETDEDSPSLSQTREALICAEKINKTQESEISFLRHLLTLSLQSQGKDSEVLQLKSEVARLTSQVERLERTLAEVSSFYAA</sequence>
<evidence type="ECO:0000313" key="2">
    <source>
        <dbReference type="EMBL" id="CAE6417735.1"/>
    </source>
</evidence>
<feature type="domain" description="Ricin B lectin" evidence="1">
    <location>
        <begin position="34"/>
        <end position="117"/>
    </location>
</feature>
<dbReference type="Pfam" id="PF14200">
    <property type="entry name" value="RicinB_lectin_2"/>
    <property type="match status" value="1"/>
</dbReference>
<dbReference type="Proteomes" id="UP000663853">
    <property type="component" value="Unassembled WGS sequence"/>
</dbReference>
<dbReference type="Gene3D" id="2.80.10.50">
    <property type="match status" value="1"/>
</dbReference>
<dbReference type="InterPro" id="IPR035992">
    <property type="entry name" value="Ricin_B-like_lectins"/>
</dbReference>
<dbReference type="EMBL" id="CAJMXA010000131">
    <property type="protein sequence ID" value="CAE6417735.1"/>
    <property type="molecule type" value="Genomic_DNA"/>
</dbReference>
<dbReference type="AlphaFoldDB" id="A0A8H2XAZ0"/>
<reference evidence="2" key="1">
    <citation type="submission" date="2021-01" db="EMBL/GenBank/DDBJ databases">
        <authorList>
            <person name="Kaushik A."/>
        </authorList>
    </citation>
    <scope>NUCLEOTIDE SEQUENCE</scope>
    <source>
        <strain evidence="2">AG6-10EEA</strain>
    </source>
</reference>
<dbReference type="InterPro" id="IPR000772">
    <property type="entry name" value="Ricin_B_lectin"/>
</dbReference>